<feature type="region of interest" description="Disordered" evidence="1">
    <location>
        <begin position="1"/>
        <end position="20"/>
    </location>
</feature>
<feature type="compositionally biased region" description="Polar residues" evidence="1">
    <location>
        <begin position="152"/>
        <end position="163"/>
    </location>
</feature>
<dbReference type="AlphaFoldDB" id="A0A6J1RFN6"/>
<evidence type="ECO:0000256" key="1">
    <source>
        <dbReference type="SAM" id="MobiDB-lite"/>
    </source>
</evidence>
<sequence length="517" mass="59886">MKAKQKAKTPTKIPMSAVKKTAMENTAARIINEKKRMAEDGQDCVEVDTQEFSQEEGDWHLVEPKKMAKDKRAKTQEQTTVKTGNKEDDQSGNDDVNSEEMIHESGNVTTEDPRYETASEIEIEPLDSVVMQHANTSCKVELNSSVKDKRNTSMSDSSRSTNRTARKIFENRAGVLERINELDASELANQKQGINKLTKETGISAEIDQRGSKFVGVILDWGDSIPELWKSMDDHDDVIRIARMYRKKWDKEKKILTEEDTGNLIITFTGDKVRKNMDMFGRRTAIKIRPFIASVKQCFKCFRFGHIKALCKSKERCIICGELAHGNCTRETKCRNCGGNHRSTWRKCIEYEKNKNINLAMGVNNVSRMEAERILAGKEQDKIQEQTYNRYEAPAQWPKLTQPRQKMEGRWEHPHTSRRVITYEEDRKKTSLYKDKLITQKKQDNYYKQFDNRSEEITKDRRGIALKKAERQSESWDKETSKEESENIGWSNDDDVITNLATKLKNLKFRRTILEMI</sequence>
<feature type="region of interest" description="Disordered" evidence="1">
    <location>
        <begin position="50"/>
        <end position="115"/>
    </location>
</feature>
<proteinExistence type="predicted"/>
<accession>A0A6J1RFN6</accession>
<evidence type="ECO:0000313" key="3">
    <source>
        <dbReference type="RefSeq" id="XP_024891611.1"/>
    </source>
</evidence>
<feature type="compositionally biased region" description="Basic and acidic residues" evidence="1">
    <location>
        <begin position="468"/>
        <end position="485"/>
    </location>
</feature>
<gene>
    <name evidence="3" type="primary">LOC112467292</name>
</gene>
<dbReference type="GeneID" id="112467292"/>
<dbReference type="Proteomes" id="UP000504618">
    <property type="component" value="Unplaced"/>
</dbReference>
<name>A0A6J1RFN6_9HYME</name>
<keyword evidence="2" id="KW-1185">Reference proteome</keyword>
<reference evidence="3" key="1">
    <citation type="submission" date="2025-08" db="UniProtKB">
        <authorList>
            <consortium name="RefSeq"/>
        </authorList>
    </citation>
    <scope>IDENTIFICATION</scope>
    <source>
        <tissue evidence="3">Whole body</tissue>
    </source>
</reference>
<organism evidence="2 3">
    <name type="scientific">Temnothorax curvispinosus</name>
    <dbReference type="NCBI Taxonomy" id="300111"/>
    <lineage>
        <taxon>Eukaryota</taxon>
        <taxon>Metazoa</taxon>
        <taxon>Ecdysozoa</taxon>
        <taxon>Arthropoda</taxon>
        <taxon>Hexapoda</taxon>
        <taxon>Insecta</taxon>
        <taxon>Pterygota</taxon>
        <taxon>Neoptera</taxon>
        <taxon>Endopterygota</taxon>
        <taxon>Hymenoptera</taxon>
        <taxon>Apocrita</taxon>
        <taxon>Aculeata</taxon>
        <taxon>Formicoidea</taxon>
        <taxon>Formicidae</taxon>
        <taxon>Myrmicinae</taxon>
        <taxon>Temnothorax</taxon>
    </lineage>
</organism>
<dbReference type="OrthoDB" id="7615647at2759"/>
<evidence type="ECO:0000313" key="2">
    <source>
        <dbReference type="Proteomes" id="UP000504618"/>
    </source>
</evidence>
<dbReference type="RefSeq" id="XP_024891611.1">
    <property type="nucleotide sequence ID" value="XM_025035843.1"/>
</dbReference>
<feature type="region of interest" description="Disordered" evidence="1">
    <location>
        <begin position="145"/>
        <end position="165"/>
    </location>
</feature>
<feature type="region of interest" description="Disordered" evidence="1">
    <location>
        <begin position="468"/>
        <end position="488"/>
    </location>
</feature>
<protein>
    <submittedName>
        <fullName evidence="3">Uncharacterized protein LOC112467292</fullName>
    </submittedName>
</protein>
<feature type="compositionally biased region" description="Basic and acidic residues" evidence="1">
    <location>
        <begin position="57"/>
        <end position="67"/>
    </location>
</feature>